<feature type="domain" description="Rit1 N-terminal" evidence="2">
    <location>
        <begin position="36"/>
        <end position="300"/>
    </location>
</feature>
<dbReference type="Pfam" id="PF04179">
    <property type="entry name" value="Init_tRNA_PT"/>
    <property type="match status" value="1"/>
</dbReference>
<comment type="caution">
    <text evidence="3">The sequence shown here is derived from an EMBL/GenBank/DDBJ whole genome shotgun (WGS) entry which is preliminary data.</text>
</comment>
<dbReference type="PANTHER" id="PTHR31811">
    <property type="entry name" value="TRNA A64-2'-O-RIBOSYLPHOSPHATE TRANSFERASE"/>
    <property type="match status" value="1"/>
</dbReference>
<evidence type="ECO:0000313" key="4">
    <source>
        <dbReference type="Proteomes" id="UP001217918"/>
    </source>
</evidence>
<proteinExistence type="predicted"/>
<dbReference type="PANTHER" id="PTHR31811:SF0">
    <property type="entry name" value="TRNA A64-2'-O-RIBOSYLPHOSPHATE TRANSFERASE"/>
    <property type="match status" value="1"/>
</dbReference>
<dbReference type="Pfam" id="PF17184">
    <property type="entry name" value="Rit1_C"/>
    <property type="match status" value="1"/>
</dbReference>
<gene>
    <name evidence="3" type="ORF">P8C59_004106</name>
</gene>
<reference evidence="3" key="1">
    <citation type="journal article" date="2023" name="Mol. Plant Microbe Interact.">
        <title>Elucidating the Obligate Nature and Biological Capacity of an Invasive Fungal Corn Pathogen.</title>
        <authorList>
            <person name="MacCready J.S."/>
            <person name="Roggenkamp E.M."/>
            <person name="Gdanetz K."/>
            <person name="Chilvers M.I."/>
        </authorList>
    </citation>
    <scope>NUCLEOTIDE SEQUENCE</scope>
    <source>
        <strain evidence="3">PM02</strain>
    </source>
</reference>
<dbReference type="AlphaFoldDB" id="A0AAD9I2R2"/>
<keyword evidence="4" id="KW-1185">Reference proteome</keyword>
<dbReference type="InterPro" id="IPR007306">
    <property type="entry name" value="Rit1"/>
</dbReference>
<accession>A0AAD9I2R2</accession>
<name>A0AAD9I2R2_9PEZI</name>
<organism evidence="3 4">
    <name type="scientific">Phyllachora maydis</name>
    <dbReference type="NCBI Taxonomy" id="1825666"/>
    <lineage>
        <taxon>Eukaryota</taxon>
        <taxon>Fungi</taxon>
        <taxon>Dikarya</taxon>
        <taxon>Ascomycota</taxon>
        <taxon>Pezizomycotina</taxon>
        <taxon>Sordariomycetes</taxon>
        <taxon>Sordariomycetidae</taxon>
        <taxon>Phyllachorales</taxon>
        <taxon>Phyllachoraceae</taxon>
        <taxon>Phyllachora</taxon>
    </lineage>
</organism>
<dbReference type="GO" id="GO:0019988">
    <property type="term" value="P:charged-tRNA amino acid modification"/>
    <property type="evidence" value="ECO:0007669"/>
    <property type="project" value="InterPro"/>
</dbReference>
<dbReference type="GO" id="GO:0043399">
    <property type="term" value="F:tRNA adenosine(64)-2'-O-ribosylphosphate transferase activity"/>
    <property type="evidence" value="ECO:0007669"/>
    <property type="project" value="InterPro"/>
</dbReference>
<evidence type="ECO:0008006" key="5">
    <source>
        <dbReference type="Google" id="ProtNLM"/>
    </source>
</evidence>
<dbReference type="InterPro" id="IPR033421">
    <property type="entry name" value="Rit1_DUSP-like"/>
</dbReference>
<evidence type="ECO:0000259" key="1">
    <source>
        <dbReference type="Pfam" id="PF04179"/>
    </source>
</evidence>
<evidence type="ECO:0000259" key="2">
    <source>
        <dbReference type="Pfam" id="PF17184"/>
    </source>
</evidence>
<evidence type="ECO:0000313" key="3">
    <source>
        <dbReference type="EMBL" id="KAK2069535.1"/>
    </source>
</evidence>
<dbReference type="PIRSF" id="PIRSF007747">
    <property type="entry name" value="Ribosyl_Ptfrase"/>
    <property type="match status" value="1"/>
</dbReference>
<dbReference type="GO" id="GO:0005737">
    <property type="term" value="C:cytoplasm"/>
    <property type="evidence" value="ECO:0007669"/>
    <property type="project" value="TreeGrafter"/>
</dbReference>
<dbReference type="Proteomes" id="UP001217918">
    <property type="component" value="Unassembled WGS sequence"/>
</dbReference>
<dbReference type="InterPro" id="IPR033449">
    <property type="entry name" value="Rit1_N"/>
</dbReference>
<sequence>MASPPAPSRVPGPTVADLIFSSEQANHNFSRVLGDLKRANLGISNRLRSIRQDAAFVGRIAAETSLPLVANERCGSWYIPPEHKGASAYFKSTDGHTGQWSFSTRRLNLHLLAVIGKEDGCIIVDSTRRGKSMPDALSKTVPTWCCVLNRALFPSSPSSHALHVPQDVVSVSEKSQMEARMPAFLASFQHLEPDLSTIRLHLHKPLQPLWRTQDDDDKLGAGAFAARLAAVRRAGLHPVVCCTSSRRVRGAELSEAGYVQGAADDTENWALGLTAPVFWRHAGALLAAPEPDLPPLIGRLLREDGQWRAAAARETRTRVLPHVSVGSLPLCAAAAPGEPGEAWFVVAIVPRTTPESEWRKDKNRLEVGLGAGKGPRRMLRSALRHVSAAVEAFLRSEGGGPAGLAEKQVLVSCETGKDLAVGVALALYCWCFDEGGHGLVTSAGERPSFTKTMIKARLGRIMTAMPDANPSRSTLQSVNSFLMDWVR</sequence>
<dbReference type="EMBL" id="JAQQPM010000003">
    <property type="protein sequence ID" value="KAK2069535.1"/>
    <property type="molecule type" value="Genomic_DNA"/>
</dbReference>
<protein>
    <recommendedName>
        <fullName evidence="5">tRNA A64-2'-O-ribosylphosphate transferase</fullName>
    </recommendedName>
</protein>
<feature type="domain" description="Rit1 DUSP-like" evidence="1">
    <location>
        <begin position="364"/>
        <end position="482"/>
    </location>
</feature>